<comment type="caution">
    <text evidence="1">The sequence shown here is derived from an EMBL/GenBank/DDBJ whole genome shotgun (WGS) entry which is preliminary data.</text>
</comment>
<keyword evidence="2" id="KW-1185">Reference proteome</keyword>
<dbReference type="EMBL" id="CM046392">
    <property type="protein sequence ID" value="KAI8554754.1"/>
    <property type="molecule type" value="Genomic_DNA"/>
</dbReference>
<evidence type="ECO:0000313" key="1">
    <source>
        <dbReference type="EMBL" id="KAI8554754.1"/>
    </source>
</evidence>
<dbReference type="Proteomes" id="UP001062846">
    <property type="component" value="Chromosome 5"/>
</dbReference>
<sequence>MELLLRSGMLLHSSIKFPWGSGLSRSCRRMYLSPFFEYPKFSFYTGAVMKLPYLRLY</sequence>
<accession>A0ACC0NPM6</accession>
<reference evidence="1" key="1">
    <citation type="submission" date="2022-02" db="EMBL/GenBank/DDBJ databases">
        <title>Plant Genome Project.</title>
        <authorList>
            <person name="Zhang R.-G."/>
        </authorList>
    </citation>
    <scope>NUCLEOTIDE SEQUENCE</scope>
    <source>
        <strain evidence="1">AT1</strain>
    </source>
</reference>
<name>A0ACC0NPM6_RHOML</name>
<protein>
    <submittedName>
        <fullName evidence="1">Uncharacterized protein</fullName>
    </submittedName>
</protein>
<gene>
    <name evidence="1" type="ORF">RHMOL_Rhmol05G0122200</name>
</gene>
<proteinExistence type="predicted"/>
<organism evidence="1 2">
    <name type="scientific">Rhododendron molle</name>
    <name type="common">Chinese azalea</name>
    <name type="synonym">Azalea mollis</name>
    <dbReference type="NCBI Taxonomy" id="49168"/>
    <lineage>
        <taxon>Eukaryota</taxon>
        <taxon>Viridiplantae</taxon>
        <taxon>Streptophyta</taxon>
        <taxon>Embryophyta</taxon>
        <taxon>Tracheophyta</taxon>
        <taxon>Spermatophyta</taxon>
        <taxon>Magnoliopsida</taxon>
        <taxon>eudicotyledons</taxon>
        <taxon>Gunneridae</taxon>
        <taxon>Pentapetalae</taxon>
        <taxon>asterids</taxon>
        <taxon>Ericales</taxon>
        <taxon>Ericaceae</taxon>
        <taxon>Ericoideae</taxon>
        <taxon>Rhodoreae</taxon>
        <taxon>Rhododendron</taxon>
    </lineage>
</organism>
<evidence type="ECO:0000313" key="2">
    <source>
        <dbReference type="Proteomes" id="UP001062846"/>
    </source>
</evidence>